<dbReference type="Gene3D" id="3.30.70.2860">
    <property type="match status" value="1"/>
</dbReference>
<organism evidence="3 4">
    <name type="scientific">Carnobacterium maltaromaticum</name>
    <name type="common">Carnobacterium piscicola</name>
    <dbReference type="NCBI Taxonomy" id="2751"/>
    <lineage>
        <taxon>Bacteria</taxon>
        <taxon>Bacillati</taxon>
        <taxon>Bacillota</taxon>
        <taxon>Bacilli</taxon>
        <taxon>Lactobacillales</taxon>
        <taxon>Carnobacteriaceae</taxon>
        <taxon>Carnobacterium</taxon>
    </lineage>
</organism>
<dbReference type="Gene3D" id="3.40.980.10">
    <property type="entry name" value="MoaB/Mog-like domain"/>
    <property type="match status" value="1"/>
</dbReference>
<feature type="domain" description="MoaB/Mog" evidence="2">
    <location>
        <begin position="4"/>
        <end position="170"/>
    </location>
</feature>
<dbReference type="NCBIfam" id="TIGR00199">
    <property type="entry name" value="PncC_domain"/>
    <property type="match status" value="1"/>
</dbReference>
<name>A0AAW9JPA7_CARML</name>
<dbReference type="InterPro" id="IPR050101">
    <property type="entry name" value="CinA"/>
</dbReference>
<dbReference type="InterPro" id="IPR036425">
    <property type="entry name" value="MoaB/Mog-like_dom_sf"/>
</dbReference>
<dbReference type="PANTHER" id="PTHR13939:SF0">
    <property type="entry name" value="NMN AMIDOHYDROLASE-LIKE PROTEIN YFAY"/>
    <property type="match status" value="1"/>
</dbReference>
<dbReference type="InterPro" id="IPR008136">
    <property type="entry name" value="CinA_C"/>
</dbReference>
<sequence>MKAEIIAVGTELLLGQIVNSNAAFLSQELAVLGINVYHHVVVGDNPERLDQVLTEAEKRSDLIILSGGLGPTKDDMTKQTIAAHLNRSLITDAATLKTIVEYHEKTKRPMPENNKLQAVVIEGSTVLKNPTGLAAGMFIKENGKMYVLLPGPPSELKPMFLQEARPLLLANSDKPELLVSRVLRFFGIGESKLVTILDDLIENQKNPTIAPYAGVHEVTLRLTANGGSEKACNELLDRLEATIQERVGTYFYGYGDETTLVEVVVDLLKEKKLKITAAESLTGGAFQSLLASVSGVSATFDGGVVTYSNESKTKVLGVSPDTIKQYGVVSEACSIEMAEGVKQLYGTDIAISFTGVAGPETLENQPAGTVWIGLAVTGQKTIAKCFHFGRNRNGNREQAALSGLEMVRRILKNIPLDEE</sequence>
<protein>
    <recommendedName>
        <fullName evidence="1">Putative competence-damage inducible protein</fullName>
    </recommendedName>
</protein>
<dbReference type="HAMAP" id="MF_00226_B">
    <property type="entry name" value="CinA_B"/>
    <property type="match status" value="1"/>
</dbReference>
<dbReference type="InterPro" id="IPR036653">
    <property type="entry name" value="CinA-like_C"/>
</dbReference>
<dbReference type="Proteomes" id="UP001290462">
    <property type="component" value="Unassembled WGS sequence"/>
</dbReference>
<dbReference type="InterPro" id="IPR001453">
    <property type="entry name" value="MoaB/Mog_dom"/>
</dbReference>
<accession>A0AAW9JPA7</accession>
<evidence type="ECO:0000313" key="3">
    <source>
        <dbReference type="EMBL" id="MDZ5758302.1"/>
    </source>
</evidence>
<dbReference type="NCBIfam" id="NF001813">
    <property type="entry name" value="PRK00549.1"/>
    <property type="match status" value="1"/>
</dbReference>
<evidence type="ECO:0000256" key="1">
    <source>
        <dbReference type="HAMAP-Rule" id="MF_00226"/>
    </source>
</evidence>
<dbReference type="AlphaFoldDB" id="A0AAW9JPA7"/>
<evidence type="ECO:0000313" key="4">
    <source>
        <dbReference type="Proteomes" id="UP001290462"/>
    </source>
</evidence>
<evidence type="ECO:0000259" key="2">
    <source>
        <dbReference type="SMART" id="SM00852"/>
    </source>
</evidence>
<dbReference type="GeneID" id="83605655"/>
<comment type="similarity">
    <text evidence="1">Belongs to the CinA family.</text>
</comment>
<dbReference type="SUPFAM" id="SSF53218">
    <property type="entry name" value="Molybdenum cofactor biosynthesis proteins"/>
    <property type="match status" value="1"/>
</dbReference>
<dbReference type="SMART" id="SM00852">
    <property type="entry name" value="MoCF_biosynth"/>
    <property type="match status" value="1"/>
</dbReference>
<dbReference type="Gene3D" id="3.90.950.20">
    <property type="entry name" value="CinA-like"/>
    <property type="match status" value="1"/>
</dbReference>
<proteinExistence type="inferred from homology"/>
<reference evidence="3" key="1">
    <citation type="submission" date="2023-08" db="EMBL/GenBank/DDBJ databases">
        <title>Genomic characterization of piscicolin 126 produced by Carnobacterium maltaromaticum CM22 strain isolated from salmon (Salmo salar).</title>
        <authorList>
            <person name="Gonzalez-Gragera E."/>
            <person name="Garcia-Lopez J.D."/>
            <person name="Teso-Perez C."/>
            <person name="Gimenez-Hernandez I."/>
            <person name="Peralta-Sanchez J.M."/>
            <person name="Valdivia E."/>
            <person name="Montalban-Lopez M."/>
            <person name="Martin-Platero A.M."/>
            <person name="Banos A."/>
            <person name="Martinez-Bueno M."/>
        </authorList>
    </citation>
    <scope>NUCLEOTIDE SEQUENCE</scope>
    <source>
        <strain evidence="3">CM22</strain>
    </source>
</reference>
<dbReference type="Pfam" id="PF02464">
    <property type="entry name" value="CinA"/>
    <property type="match status" value="1"/>
</dbReference>
<dbReference type="Pfam" id="PF18146">
    <property type="entry name" value="CinA_KH"/>
    <property type="match status" value="1"/>
</dbReference>
<dbReference type="EMBL" id="JAVBVO010000003">
    <property type="protein sequence ID" value="MDZ5758302.1"/>
    <property type="molecule type" value="Genomic_DNA"/>
</dbReference>
<dbReference type="InterPro" id="IPR008135">
    <property type="entry name" value="Competence-induced_CinA"/>
</dbReference>
<dbReference type="CDD" id="cd00885">
    <property type="entry name" value="cinA"/>
    <property type="match status" value="1"/>
</dbReference>
<dbReference type="InterPro" id="IPR041424">
    <property type="entry name" value="CinA_KH"/>
</dbReference>
<comment type="caution">
    <text evidence="3">The sequence shown here is derived from an EMBL/GenBank/DDBJ whole genome shotgun (WGS) entry which is preliminary data.</text>
</comment>
<dbReference type="NCBIfam" id="TIGR00200">
    <property type="entry name" value="cinA_nterm"/>
    <property type="match status" value="1"/>
</dbReference>
<dbReference type="SUPFAM" id="SSF142433">
    <property type="entry name" value="CinA-like"/>
    <property type="match status" value="1"/>
</dbReference>
<dbReference type="PANTHER" id="PTHR13939">
    <property type="entry name" value="NICOTINAMIDE-NUCLEOTIDE AMIDOHYDROLASE PNCC"/>
    <property type="match status" value="1"/>
</dbReference>
<gene>
    <name evidence="1" type="primary">cinA</name>
    <name evidence="3" type="ORF">RAK27_06470</name>
</gene>
<dbReference type="PIRSF" id="PIRSF006728">
    <property type="entry name" value="CinA"/>
    <property type="match status" value="1"/>
</dbReference>
<dbReference type="NCBIfam" id="TIGR00177">
    <property type="entry name" value="molyb_syn"/>
    <property type="match status" value="1"/>
</dbReference>
<dbReference type="Pfam" id="PF00994">
    <property type="entry name" value="MoCF_biosynth"/>
    <property type="match status" value="1"/>
</dbReference>
<dbReference type="RefSeq" id="WP_010054239.1">
    <property type="nucleotide sequence ID" value="NZ_CBCPIB010000003.1"/>
</dbReference>